<evidence type="ECO:0000259" key="4">
    <source>
        <dbReference type="SMART" id="SM01217"/>
    </source>
</evidence>
<dbReference type="InterPro" id="IPR026891">
    <property type="entry name" value="Fn3-like"/>
</dbReference>
<dbReference type="SUPFAM" id="SSF52279">
    <property type="entry name" value="Beta-D-glucan exohydrolase, C-terminal domain"/>
    <property type="match status" value="1"/>
</dbReference>
<dbReference type="AlphaFoldDB" id="A0A9R1CB39"/>
<dbReference type="InterPro" id="IPR044993">
    <property type="entry name" value="BXL"/>
</dbReference>
<proteinExistence type="inferred from homology"/>
<organism evidence="5 6">
    <name type="scientific">Prevotella lacticifex</name>
    <dbReference type="NCBI Taxonomy" id="2854755"/>
    <lineage>
        <taxon>Bacteria</taxon>
        <taxon>Pseudomonadati</taxon>
        <taxon>Bacteroidota</taxon>
        <taxon>Bacteroidia</taxon>
        <taxon>Bacteroidales</taxon>
        <taxon>Prevotellaceae</taxon>
        <taxon>Prevotella</taxon>
    </lineage>
</organism>
<dbReference type="Gene3D" id="3.40.50.1700">
    <property type="entry name" value="Glycoside hydrolase family 3 C-terminal domain"/>
    <property type="match status" value="1"/>
</dbReference>
<evidence type="ECO:0000256" key="2">
    <source>
        <dbReference type="ARBA" id="ARBA00022729"/>
    </source>
</evidence>
<comment type="similarity">
    <text evidence="1">Belongs to the glycosyl hydrolase 3 family.</text>
</comment>
<dbReference type="GO" id="GO:0046556">
    <property type="term" value="F:alpha-L-arabinofuranosidase activity"/>
    <property type="evidence" value="ECO:0007669"/>
    <property type="project" value="TreeGrafter"/>
</dbReference>
<evidence type="ECO:0000313" key="6">
    <source>
        <dbReference type="Proteomes" id="UP000825483"/>
    </source>
</evidence>
<dbReference type="PRINTS" id="PR00133">
    <property type="entry name" value="GLHYDRLASE3"/>
</dbReference>
<sequence>MENTTKSKNTVGGSKDFARKARELIAMMTREEKVSQLMNATPGIPRLGIPPYDYWNEALHGVARSGVATVFPEPIGLAACFNPSLIEKMADAIATEGRAKYAIARRNGNYARFTGLTYWSPNVNIFRDPRWGRGMETYGEDPFLSGVMGTAFVRGLQGDDPTYLKAAATAKHFAVHSGPEATRHEADVHPSRHDLWETYLPAFRMLVRDGHVEAVMSAYNRLYGESCSASRLLLTDILRKEWGFKGHITSDDGAIADITSGHHLADSEAEGDAIALHAGANLECGNAYRHLGEAIAKGYVKESDIDEALFYPLLTRLKLGILLPDDDCPYNNIPQSEICSDDHQRLAVETARESMVLLKNDGALPLDKNIHTLYVTGPGASDAFWMMGNYYGIGRHYTTYLQGIASKVSAGTALNFRPGVMESAPTTNTINYALDEAAMADAVIVVMGNCGNLEGEEGEAIDSVSSGDRLTLTLPDSQMDYLRDICGRKRGKVIVVLTGGGPIDMREISELADAVVMAWYPGQEGGQALADLLFGDADFSGRLPVTFPTDVDKLPSFDDYSMMGRTYKYMTDNIFYPFGYGLSYGRVVYRGATAVRKGDDVVVEVELKNEGEATVNETVQVYVSVPGAGSTAPLSQLVAFEREAVQSGESKRVWIDVPIDRFMTVQDDGSSVLLAGKYVVSVGGAAPSRRSEELGVSMAHAELTIWN</sequence>
<dbReference type="InterPro" id="IPR013783">
    <property type="entry name" value="Ig-like_fold"/>
</dbReference>
<dbReference type="InterPro" id="IPR001764">
    <property type="entry name" value="Glyco_hydro_3_N"/>
</dbReference>
<dbReference type="Pfam" id="PF14310">
    <property type="entry name" value="Fn3-like"/>
    <property type="match status" value="1"/>
</dbReference>
<dbReference type="SUPFAM" id="SSF51445">
    <property type="entry name" value="(Trans)glycosidases"/>
    <property type="match status" value="1"/>
</dbReference>
<accession>A0A9R1CB39</accession>
<dbReference type="PANTHER" id="PTHR42721">
    <property type="entry name" value="SUGAR HYDROLASE-RELATED"/>
    <property type="match status" value="1"/>
</dbReference>
<dbReference type="EMBL" id="BPUB01000002">
    <property type="protein sequence ID" value="GJG59369.1"/>
    <property type="molecule type" value="Genomic_DNA"/>
</dbReference>
<dbReference type="GO" id="GO:0031222">
    <property type="term" value="P:arabinan catabolic process"/>
    <property type="evidence" value="ECO:0007669"/>
    <property type="project" value="TreeGrafter"/>
</dbReference>
<keyword evidence="2" id="KW-0732">Signal</keyword>
<evidence type="ECO:0000313" key="5">
    <source>
        <dbReference type="EMBL" id="GJG59369.1"/>
    </source>
</evidence>
<dbReference type="InterPro" id="IPR017853">
    <property type="entry name" value="GH"/>
</dbReference>
<keyword evidence="3 5" id="KW-0378">Hydrolase</keyword>
<dbReference type="GO" id="GO:0009044">
    <property type="term" value="F:xylan 1,4-beta-xylosidase activity"/>
    <property type="evidence" value="ECO:0007669"/>
    <property type="project" value="InterPro"/>
</dbReference>
<name>A0A9R1CB39_9BACT</name>
<dbReference type="SMART" id="SM01217">
    <property type="entry name" value="Fn3_like"/>
    <property type="match status" value="1"/>
</dbReference>
<dbReference type="Proteomes" id="UP000825483">
    <property type="component" value="Unassembled WGS sequence"/>
</dbReference>
<keyword evidence="6" id="KW-1185">Reference proteome</keyword>
<dbReference type="InterPro" id="IPR036881">
    <property type="entry name" value="Glyco_hydro_3_C_sf"/>
</dbReference>
<protein>
    <submittedName>
        <fullName evidence="5">Glycosyl hydrolase</fullName>
    </submittedName>
</protein>
<dbReference type="Pfam" id="PF00933">
    <property type="entry name" value="Glyco_hydro_3"/>
    <property type="match status" value="1"/>
</dbReference>
<dbReference type="InterPro" id="IPR002772">
    <property type="entry name" value="Glyco_hydro_3_C"/>
</dbReference>
<gene>
    <name evidence="5" type="ORF">PRLR5076_22200</name>
</gene>
<feature type="domain" description="Fibronectin type III-like" evidence="4">
    <location>
        <begin position="617"/>
        <end position="686"/>
    </location>
</feature>
<dbReference type="GO" id="GO:0045493">
    <property type="term" value="P:xylan catabolic process"/>
    <property type="evidence" value="ECO:0007669"/>
    <property type="project" value="InterPro"/>
</dbReference>
<dbReference type="PANTHER" id="PTHR42721:SF3">
    <property type="entry name" value="BETA-D-XYLOSIDASE 5-RELATED"/>
    <property type="match status" value="1"/>
</dbReference>
<dbReference type="RefSeq" id="WP_223925606.1">
    <property type="nucleotide sequence ID" value="NZ_BPTU01000001.1"/>
</dbReference>
<reference evidence="5" key="1">
    <citation type="journal article" date="2022" name="Int. J. Syst. Evol. Microbiol.">
        <title>Prevotella lacticifex sp. nov., isolated from the rumen of cows.</title>
        <authorList>
            <person name="Shinkai T."/>
            <person name="Ikeyama N."/>
            <person name="Kumagai M."/>
            <person name="Ohmori H."/>
            <person name="Sakamoto M."/>
            <person name="Ohkuma M."/>
            <person name="Mitsumori M."/>
        </authorList>
    </citation>
    <scope>NUCLEOTIDE SEQUENCE</scope>
    <source>
        <strain evidence="5">R5076</strain>
    </source>
</reference>
<dbReference type="InterPro" id="IPR036962">
    <property type="entry name" value="Glyco_hydro_3_N_sf"/>
</dbReference>
<dbReference type="Gene3D" id="3.20.20.300">
    <property type="entry name" value="Glycoside hydrolase, family 3, N-terminal domain"/>
    <property type="match status" value="1"/>
</dbReference>
<dbReference type="Gene3D" id="2.60.40.10">
    <property type="entry name" value="Immunoglobulins"/>
    <property type="match status" value="1"/>
</dbReference>
<comment type="caution">
    <text evidence="5">The sequence shown here is derived from an EMBL/GenBank/DDBJ whole genome shotgun (WGS) entry which is preliminary data.</text>
</comment>
<evidence type="ECO:0000256" key="1">
    <source>
        <dbReference type="ARBA" id="ARBA00005336"/>
    </source>
</evidence>
<evidence type="ECO:0000256" key="3">
    <source>
        <dbReference type="ARBA" id="ARBA00022801"/>
    </source>
</evidence>
<dbReference type="GeneID" id="72466589"/>
<dbReference type="Pfam" id="PF01915">
    <property type="entry name" value="Glyco_hydro_3_C"/>
    <property type="match status" value="1"/>
</dbReference>